<reference evidence="2 3" key="1">
    <citation type="submission" date="2016-06" db="EMBL/GenBank/DDBJ databases">
        <title>Complete genome sequences of Bordetella bronchialis and Bordetella flabilis.</title>
        <authorList>
            <person name="LiPuma J.J."/>
            <person name="Spilker T."/>
        </authorList>
    </citation>
    <scope>NUCLEOTIDE SEQUENCE [LARGE SCALE GENOMIC DNA]</scope>
    <source>
        <strain evidence="2 3">AU10664</strain>
    </source>
</reference>
<dbReference type="Proteomes" id="UP000091926">
    <property type="component" value="Chromosome"/>
</dbReference>
<dbReference type="Pfam" id="PF06094">
    <property type="entry name" value="GGACT"/>
    <property type="match status" value="1"/>
</dbReference>
<dbReference type="RefSeq" id="WP_066660157.1">
    <property type="nucleotide sequence ID" value="NZ_CBCSCL010000004.1"/>
</dbReference>
<dbReference type="Gene3D" id="3.10.490.10">
    <property type="entry name" value="Gamma-glutamyl cyclotransferase-like"/>
    <property type="match status" value="1"/>
</dbReference>
<sequence length="137" mass="14993">MSTYVFVYGTLRRGEINDLARAAAGAGLPMPEYVGVASVPGRLYDFGDWPGLLPDPAGAAVTGDVYRIDPALLPVMDAIEEYDPRGSSCFVRRMVRLSVAGRGLDCHYYPIDAAHIGDAVCTDATDWVHHRRLRDRP</sequence>
<keyword evidence="3" id="KW-1185">Reference proteome</keyword>
<feature type="domain" description="Gamma-glutamylcyclotransferase AIG2-like" evidence="1">
    <location>
        <begin position="5"/>
        <end position="127"/>
    </location>
</feature>
<dbReference type="OrthoDB" id="8538589at2"/>
<name>A0A193GHB7_9BORD</name>
<accession>A0A193GHB7</accession>
<evidence type="ECO:0000259" key="1">
    <source>
        <dbReference type="Pfam" id="PF06094"/>
    </source>
</evidence>
<gene>
    <name evidence="2" type="ORF">BAU07_17560</name>
</gene>
<dbReference type="KEGG" id="bfz:BAU07_17560"/>
<organism evidence="2 3">
    <name type="scientific">Bordetella flabilis</name>
    <dbReference type="NCBI Taxonomy" id="463014"/>
    <lineage>
        <taxon>Bacteria</taxon>
        <taxon>Pseudomonadati</taxon>
        <taxon>Pseudomonadota</taxon>
        <taxon>Betaproteobacteria</taxon>
        <taxon>Burkholderiales</taxon>
        <taxon>Alcaligenaceae</taxon>
        <taxon>Bordetella</taxon>
    </lineage>
</organism>
<dbReference type="InterPro" id="IPR009288">
    <property type="entry name" value="AIG2-like_dom"/>
</dbReference>
<protein>
    <recommendedName>
        <fullName evidence="1">Gamma-glutamylcyclotransferase AIG2-like domain-containing protein</fullName>
    </recommendedName>
</protein>
<dbReference type="STRING" id="463014.BAU07_17560"/>
<dbReference type="SUPFAM" id="SSF110857">
    <property type="entry name" value="Gamma-glutamyl cyclotransferase-like"/>
    <property type="match status" value="1"/>
</dbReference>
<dbReference type="AlphaFoldDB" id="A0A193GHB7"/>
<dbReference type="InterPro" id="IPR013024">
    <property type="entry name" value="GGCT-like"/>
</dbReference>
<proteinExistence type="predicted"/>
<dbReference type="InterPro" id="IPR036568">
    <property type="entry name" value="GGCT-like_sf"/>
</dbReference>
<dbReference type="EMBL" id="CP016172">
    <property type="protein sequence ID" value="ANN78684.1"/>
    <property type="molecule type" value="Genomic_DNA"/>
</dbReference>
<dbReference type="CDD" id="cd06661">
    <property type="entry name" value="GGCT_like"/>
    <property type="match status" value="1"/>
</dbReference>
<evidence type="ECO:0000313" key="2">
    <source>
        <dbReference type="EMBL" id="ANN78684.1"/>
    </source>
</evidence>
<evidence type="ECO:0000313" key="3">
    <source>
        <dbReference type="Proteomes" id="UP000091926"/>
    </source>
</evidence>